<dbReference type="Proteomes" id="UP000887116">
    <property type="component" value="Unassembled WGS sequence"/>
</dbReference>
<organism evidence="3 4">
    <name type="scientific">Trichonephila clavata</name>
    <name type="common">Joro spider</name>
    <name type="synonym">Nephila clavata</name>
    <dbReference type="NCBI Taxonomy" id="2740835"/>
    <lineage>
        <taxon>Eukaryota</taxon>
        <taxon>Metazoa</taxon>
        <taxon>Ecdysozoa</taxon>
        <taxon>Arthropoda</taxon>
        <taxon>Chelicerata</taxon>
        <taxon>Arachnida</taxon>
        <taxon>Araneae</taxon>
        <taxon>Araneomorphae</taxon>
        <taxon>Entelegynae</taxon>
        <taxon>Araneoidea</taxon>
        <taxon>Nephilidae</taxon>
        <taxon>Trichonephila</taxon>
    </lineage>
</organism>
<feature type="compositionally biased region" description="Polar residues" evidence="1">
    <location>
        <begin position="59"/>
        <end position="71"/>
    </location>
</feature>
<evidence type="ECO:0000313" key="2">
    <source>
        <dbReference type="EMBL" id="GFQ64641.1"/>
    </source>
</evidence>
<gene>
    <name evidence="3" type="ORF">TNCT_128591</name>
    <name evidence="2" type="ORF">TNCT_345821</name>
</gene>
<comment type="caution">
    <text evidence="3">The sequence shown here is derived from an EMBL/GenBank/DDBJ whole genome shotgun (WGS) entry which is preliminary data.</text>
</comment>
<keyword evidence="4" id="KW-1185">Reference proteome</keyword>
<dbReference type="EMBL" id="BMAO01020041">
    <property type="protein sequence ID" value="GFQ64641.1"/>
    <property type="molecule type" value="Genomic_DNA"/>
</dbReference>
<reference evidence="3" key="1">
    <citation type="submission" date="2020-07" db="EMBL/GenBank/DDBJ databases">
        <title>Multicomponent nature underlies the extraordinary mechanical properties of spider dragline silk.</title>
        <authorList>
            <person name="Kono N."/>
            <person name="Nakamura H."/>
            <person name="Mori M."/>
            <person name="Yoshida Y."/>
            <person name="Ohtoshi R."/>
            <person name="Malay A.D."/>
            <person name="Moran D.A.P."/>
            <person name="Tomita M."/>
            <person name="Numata K."/>
            <person name="Arakawa K."/>
        </authorList>
    </citation>
    <scope>NUCLEOTIDE SEQUENCE</scope>
</reference>
<evidence type="ECO:0000313" key="3">
    <source>
        <dbReference type="EMBL" id="GFR01470.1"/>
    </source>
</evidence>
<sequence>MEKIKIMDILKNNQFTKADIQEFIRPLYPVRVELGNLTPPVNRQQYERWNSGRGGQHQRPASNLRSYSFPSQHPAIYPRNNRVSQQRPTDLRIFPNIPSFLEHGLQINKPTK</sequence>
<accession>A0A8X6IB40</accession>
<proteinExistence type="predicted"/>
<name>A0A8X6IB40_TRICU</name>
<feature type="region of interest" description="Disordered" evidence="1">
    <location>
        <begin position="47"/>
        <end position="88"/>
    </location>
</feature>
<dbReference type="AlphaFoldDB" id="A0A8X6IB40"/>
<dbReference type="EMBL" id="BMAO01035122">
    <property type="protein sequence ID" value="GFR01470.1"/>
    <property type="molecule type" value="Genomic_DNA"/>
</dbReference>
<protein>
    <submittedName>
        <fullName evidence="3">Uncharacterized protein</fullName>
    </submittedName>
</protein>
<evidence type="ECO:0000313" key="4">
    <source>
        <dbReference type="Proteomes" id="UP000887116"/>
    </source>
</evidence>
<evidence type="ECO:0000256" key="1">
    <source>
        <dbReference type="SAM" id="MobiDB-lite"/>
    </source>
</evidence>